<evidence type="ECO:0000313" key="3">
    <source>
        <dbReference type="WBParaSite" id="MBELARI_LOCUS10045"/>
    </source>
</evidence>
<reference evidence="3" key="1">
    <citation type="submission" date="2024-02" db="UniProtKB">
        <authorList>
            <consortium name="WormBaseParasite"/>
        </authorList>
    </citation>
    <scope>IDENTIFICATION</scope>
</reference>
<feature type="region of interest" description="Disordered" evidence="1">
    <location>
        <begin position="44"/>
        <end position="98"/>
    </location>
</feature>
<feature type="region of interest" description="Disordered" evidence="1">
    <location>
        <begin position="136"/>
        <end position="341"/>
    </location>
</feature>
<protein>
    <submittedName>
        <fullName evidence="3">Uncharacterized protein</fullName>
    </submittedName>
</protein>
<feature type="region of interest" description="Disordered" evidence="1">
    <location>
        <begin position="448"/>
        <end position="467"/>
    </location>
</feature>
<accession>A0AAF3J1B5</accession>
<feature type="compositionally biased region" description="Pro residues" evidence="1">
    <location>
        <begin position="148"/>
        <end position="170"/>
    </location>
</feature>
<feature type="region of interest" description="Disordered" evidence="1">
    <location>
        <begin position="372"/>
        <end position="393"/>
    </location>
</feature>
<keyword evidence="2" id="KW-1185">Reference proteome</keyword>
<feature type="compositionally biased region" description="Low complexity" evidence="1">
    <location>
        <begin position="329"/>
        <end position="341"/>
    </location>
</feature>
<feature type="compositionally biased region" description="Basic and acidic residues" evidence="1">
    <location>
        <begin position="268"/>
        <end position="284"/>
    </location>
</feature>
<dbReference type="AlphaFoldDB" id="A0AAF3J1B5"/>
<feature type="compositionally biased region" description="Polar residues" evidence="1">
    <location>
        <begin position="295"/>
        <end position="305"/>
    </location>
</feature>
<evidence type="ECO:0000313" key="2">
    <source>
        <dbReference type="Proteomes" id="UP000887575"/>
    </source>
</evidence>
<name>A0AAF3J1B5_9BILA</name>
<dbReference type="WBParaSite" id="MBELARI_LOCUS10045">
    <property type="protein sequence ID" value="MBELARI_LOCUS10045"/>
    <property type="gene ID" value="MBELARI_LOCUS10045"/>
</dbReference>
<dbReference type="Proteomes" id="UP000887575">
    <property type="component" value="Unassembled WGS sequence"/>
</dbReference>
<evidence type="ECO:0000256" key="1">
    <source>
        <dbReference type="SAM" id="MobiDB-lite"/>
    </source>
</evidence>
<sequence>MQDIMKLFKPTQKPTQNNLYISDPKEFRHVKSISRLEGQRMLDDLEEISKPPPPSHGRNSLIIGSSIISEKDEADQSDSWTNSEADDEPIDPRFLDDDESVYTYIDDFRSVRESTSSPPLSRSFSFGSLFSAASFLHPNSKEGKQSTPPMPKTPPPHQPPNPKNPPPSQPPSTLALPGKFRKNDKSPKTIPKNIRVPRIIEPQPTTSNELDQLPKVPPKRRQSLPDCHSQPSTSNNFSEFLMMIQGERPTPPPKSFLGTESVKLPIKTPDKPARGRPAKEKSLKNDAVPLPTTNPPISHSSSTPVVSELISRFQNERRAEIRPPPQPKPQIQQKPQTQQKPVIQKLPFIAQKPVLPEKLILPKIFLEKESTNGDSMRFGKRPQISPKPQPPPKINVQRVTSTDSHNYLVCKNNFGYERNEKNFEKSVKKIDEAKPMIPKKPIKLLAPPLARQSSRLKTDDTGVGSSVMSDLEAKLRIRREKLASLD</sequence>
<feature type="compositionally biased region" description="Polar residues" evidence="1">
    <location>
        <begin position="229"/>
        <end position="238"/>
    </location>
</feature>
<organism evidence="2 3">
    <name type="scientific">Mesorhabditis belari</name>
    <dbReference type="NCBI Taxonomy" id="2138241"/>
    <lineage>
        <taxon>Eukaryota</taxon>
        <taxon>Metazoa</taxon>
        <taxon>Ecdysozoa</taxon>
        <taxon>Nematoda</taxon>
        <taxon>Chromadorea</taxon>
        <taxon>Rhabditida</taxon>
        <taxon>Rhabditina</taxon>
        <taxon>Rhabditomorpha</taxon>
        <taxon>Rhabditoidea</taxon>
        <taxon>Rhabditidae</taxon>
        <taxon>Mesorhabditinae</taxon>
        <taxon>Mesorhabditis</taxon>
    </lineage>
</organism>
<proteinExistence type="predicted"/>